<evidence type="ECO:0000256" key="2">
    <source>
        <dbReference type="ARBA" id="ARBA00011245"/>
    </source>
</evidence>
<reference evidence="6 7" key="1">
    <citation type="submission" date="2021-11" db="EMBL/GenBank/DDBJ databases">
        <authorList>
            <person name="Liang Q."/>
            <person name="Mou H."/>
            <person name="Liu Z."/>
        </authorList>
    </citation>
    <scope>NUCLEOTIDE SEQUENCE [LARGE SCALE GENOMIC DNA]</scope>
    <source>
        <strain evidence="6 7">CHU3</strain>
    </source>
</reference>
<keyword evidence="7" id="KW-1185">Reference proteome</keyword>
<dbReference type="InterPro" id="IPR015797">
    <property type="entry name" value="NUDIX_hydrolase-like_dom_sf"/>
</dbReference>
<comment type="caution">
    <text evidence="6">The sequence shown here is derived from an EMBL/GenBank/DDBJ whole genome shotgun (WGS) entry which is preliminary data.</text>
</comment>
<dbReference type="InterPro" id="IPR000086">
    <property type="entry name" value="NUDIX_hydrolase_dom"/>
</dbReference>
<dbReference type="InterPro" id="IPR033713">
    <property type="entry name" value="NudJ"/>
</dbReference>
<keyword evidence="4 6" id="KW-0378">Hydrolase</keyword>
<dbReference type="Pfam" id="PF00293">
    <property type="entry name" value="NUDIX"/>
    <property type="match status" value="1"/>
</dbReference>
<comment type="subunit">
    <text evidence="2 4">Monomer.</text>
</comment>
<protein>
    <recommendedName>
        <fullName evidence="3 4">Phosphatase NudJ</fullName>
        <ecNumber evidence="4">3.6.1.-</ecNumber>
    </recommendedName>
</protein>
<evidence type="ECO:0000313" key="7">
    <source>
        <dbReference type="Proteomes" id="UP001209701"/>
    </source>
</evidence>
<evidence type="ECO:0000256" key="1">
    <source>
        <dbReference type="ARBA" id="ARBA00007608"/>
    </source>
</evidence>
<accession>A0ABT2YJY9</accession>
<dbReference type="SUPFAM" id="SSF55811">
    <property type="entry name" value="Nudix"/>
    <property type="match status" value="1"/>
</dbReference>
<dbReference type="PANTHER" id="PTHR43222:SF11">
    <property type="entry name" value="PHOSPHATASE NUDJ"/>
    <property type="match status" value="1"/>
</dbReference>
<keyword evidence="4" id="KW-0460">Magnesium</keyword>
<dbReference type="GO" id="GO:0016787">
    <property type="term" value="F:hydrolase activity"/>
    <property type="evidence" value="ECO:0007669"/>
    <property type="project" value="UniProtKB-KW"/>
</dbReference>
<dbReference type="PROSITE" id="PS51462">
    <property type="entry name" value="NUDIX"/>
    <property type="match status" value="1"/>
</dbReference>
<sequence>MSNNSERWKPAVTVAAVIEQDGRFLLVEEETPEGLQLNNPAGHLDPGESPLEGVVREALEETARDFVPEALLGIYMARFERKARLEDVTYVRLAFCGRVGEEIAGRTLDHGIHRTLWMTVDEIRANATRHRSPLVLRCIEDYLAGKRLPLDAIHIDPSLYSPLLKA</sequence>
<organism evidence="6 7">
    <name type="scientific">Roseateles oligotrophus</name>
    <dbReference type="NCBI Taxonomy" id="1769250"/>
    <lineage>
        <taxon>Bacteria</taxon>
        <taxon>Pseudomonadati</taxon>
        <taxon>Pseudomonadota</taxon>
        <taxon>Betaproteobacteria</taxon>
        <taxon>Burkholderiales</taxon>
        <taxon>Sphaerotilaceae</taxon>
        <taxon>Roseateles</taxon>
    </lineage>
</organism>
<dbReference type="RefSeq" id="WP_263572834.1">
    <property type="nucleotide sequence ID" value="NZ_JAJIRN010000009.1"/>
</dbReference>
<name>A0ABT2YJY9_9BURK</name>
<dbReference type="Proteomes" id="UP001209701">
    <property type="component" value="Unassembled WGS sequence"/>
</dbReference>
<evidence type="ECO:0000256" key="4">
    <source>
        <dbReference type="RuleBase" id="RU364043"/>
    </source>
</evidence>
<feature type="domain" description="Nudix hydrolase" evidence="5">
    <location>
        <begin position="7"/>
        <end position="140"/>
    </location>
</feature>
<comment type="similarity">
    <text evidence="1 4">Belongs to the Nudix hydrolase family. NudJ subfamily.</text>
</comment>
<dbReference type="Gene3D" id="3.90.79.10">
    <property type="entry name" value="Nucleoside Triphosphate Pyrophosphohydrolase"/>
    <property type="match status" value="1"/>
</dbReference>
<dbReference type="PANTHER" id="PTHR43222">
    <property type="entry name" value="NUDIX HYDROLASE 23"/>
    <property type="match status" value="1"/>
</dbReference>
<evidence type="ECO:0000256" key="3">
    <source>
        <dbReference type="ARBA" id="ARBA00015552"/>
    </source>
</evidence>
<evidence type="ECO:0000259" key="5">
    <source>
        <dbReference type="PROSITE" id="PS51462"/>
    </source>
</evidence>
<dbReference type="EC" id="3.6.1.-" evidence="4"/>
<evidence type="ECO:0000313" key="6">
    <source>
        <dbReference type="EMBL" id="MCV2370240.1"/>
    </source>
</evidence>
<gene>
    <name evidence="4" type="primary">nudJ</name>
    <name evidence="6" type="ORF">LNV07_19345</name>
</gene>
<dbReference type="EMBL" id="JAJIRN010000009">
    <property type="protein sequence ID" value="MCV2370240.1"/>
    <property type="molecule type" value="Genomic_DNA"/>
</dbReference>
<comment type="cofactor">
    <cofactor evidence="4">
        <name>Mg(2+)</name>
        <dbReference type="ChEBI" id="CHEBI:18420"/>
    </cofactor>
</comment>
<proteinExistence type="inferred from homology"/>
<dbReference type="CDD" id="cd03675">
    <property type="entry name" value="NUDIX_Hydrolase"/>
    <property type="match status" value="1"/>
</dbReference>